<evidence type="ECO:0000313" key="2">
    <source>
        <dbReference type="Proteomes" id="UP000324222"/>
    </source>
</evidence>
<keyword evidence="2" id="KW-1185">Reference proteome</keyword>
<reference evidence="1 2" key="1">
    <citation type="submission" date="2019-05" db="EMBL/GenBank/DDBJ databases">
        <title>Another draft genome of Portunus trituberculatus and its Hox gene families provides insights of decapod evolution.</title>
        <authorList>
            <person name="Jeong J.-H."/>
            <person name="Song I."/>
            <person name="Kim S."/>
            <person name="Choi T."/>
            <person name="Kim D."/>
            <person name="Ryu S."/>
            <person name="Kim W."/>
        </authorList>
    </citation>
    <scope>NUCLEOTIDE SEQUENCE [LARGE SCALE GENOMIC DNA]</scope>
    <source>
        <tissue evidence="1">Muscle</tissue>
    </source>
</reference>
<evidence type="ECO:0000313" key="1">
    <source>
        <dbReference type="EMBL" id="MPC28404.1"/>
    </source>
</evidence>
<organism evidence="1 2">
    <name type="scientific">Portunus trituberculatus</name>
    <name type="common">Swimming crab</name>
    <name type="synonym">Neptunus trituberculatus</name>
    <dbReference type="NCBI Taxonomy" id="210409"/>
    <lineage>
        <taxon>Eukaryota</taxon>
        <taxon>Metazoa</taxon>
        <taxon>Ecdysozoa</taxon>
        <taxon>Arthropoda</taxon>
        <taxon>Crustacea</taxon>
        <taxon>Multicrustacea</taxon>
        <taxon>Malacostraca</taxon>
        <taxon>Eumalacostraca</taxon>
        <taxon>Eucarida</taxon>
        <taxon>Decapoda</taxon>
        <taxon>Pleocyemata</taxon>
        <taxon>Brachyura</taxon>
        <taxon>Eubrachyura</taxon>
        <taxon>Portunoidea</taxon>
        <taxon>Portunidae</taxon>
        <taxon>Portuninae</taxon>
        <taxon>Portunus</taxon>
    </lineage>
</organism>
<name>A0A5B7E6J9_PORTR</name>
<gene>
    <name evidence="1" type="ORF">E2C01_021608</name>
</gene>
<protein>
    <submittedName>
        <fullName evidence="1">Uncharacterized protein</fullName>
    </submittedName>
</protein>
<comment type="caution">
    <text evidence="1">The sequence shown here is derived from an EMBL/GenBank/DDBJ whole genome shotgun (WGS) entry which is preliminary data.</text>
</comment>
<proteinExistence type="predicted"/>
<sequence>MPLKSISHETDAFKLNCKPTRQQDKGRTAKAQHNTLHFFKTHAESMHVIYACSIAKDFLPPFFSGQ</sequence>
<dbReference type="AlphaFoldDB" id="A0A5B7E6J9"/>
<accession>A0A5B7E6J9</accession>
<dbReference type="EMBL" id="VSRR010001908">
    <property type="protein sequence ID" value="MPC28404.1"/>
    <property type="molecule type" value="Genomic_DNA"/>
</dbReference>
<dbReference type="Proteomes" id="UP000324222">
    <property type="component" value="Unassembled WGS sequence"/>
</dbReference>